<organism evidence="2 3">
    <name type="scientific">Nocardioides bigeumensis</name>
    <dbReference type="NCBI Taxonomy" id="433657"/>
    <lineage>
        <taxon>Bacteria</taxon>
        <taxon>Bacillati</taxon>
        <taxon>Actinomycetota</taxon>
        <taxon>Actinomycetes</taxon>
        <taxon>Propionibacteriales</taxon>
        <taxon>Nocardioidaceae</taxon>
        <taxon>Nocardioides</taxon>
    </lineage>
</organism>
<keyword evidence="1" id="KW-0732">Signal</keyword>
<evidence type="ECO:0000313" key="3">
    <source>
        <dbReference type="Proteomes" id="UP001500575"/>
    </source>
</evidence>
<evidence type="ECO:0000313" key="2">
    <source>
        <dbReference type="EMBL" id="GAA2119817.1"/>
    </source>
</evidence>
<dbReference type="Proteomes" id="UP001500575">
    <property type="component" value="Unassembled WGS sequence"/>
</dbReference>
<feature type="signal peptide" evidence="1">
    <location>
        <begin position="1"/>
        <end position="19"/>
    </location>
</feature>
<dbReference type="RefSeq" id="WP_344302838.1">
    <property type="nucleotide sequence ID" value="NZ_BAAAQQ010000004.1"/>
</dbReference>
<evidence type="ECO:0000256" key="1">
    <source>
        <dbReference type="SAM" id="SignalP"/>
    </source>
</evidence>
<accession>A0ABN2Y080</accession>
<feature type="chain" id="PRO_5045075654" evidence="1">
    <location>
        <begin position="20"/>
        <end position="112"/>
    </location>
</feature>
<keyword evidence="3" id="KW-1185">Reference proteome</keyword>
<reference evidence="2 3" key="1">
    <citation type="journal article" date="2019" name="Int. J. Syst. Evol. Microbiol.">
        <title>The Global Catalogue of Microorganisms (GCM) 10K type strain sequencing project: providing services to taxonomists for standard genome sequencing and annotation.</title>
        <authorList>
            <consortium name="The Broad Institute Genomics Platform"/>
            <consortium name="The Broad Institute Genome Sequencing Center for Infectious Disease"/>
            <person name="Wu L."/>
            <person name="Ma J."/>
        </authorList>
    </citation>
    <scope>NUCLEOTIDE SEQUENCE [LARGE SCALE GENOMIC DNA]</scope>
    <source>
        <strain evidence="2 3">JCM 16021</strain>
    </source>
</reference>
<gene>
    <name evidence="2" type="ORF">GCM10009843_12780</name>
</gene>
<proteinExistence type="predicted"/>
<protein>
    <submittedName>
        <fullName evidence="2">Uncharacterized protein</fullName>
    </submittedName>
</protein>
<comment type="caution">
    <text evidence="2">The sequence shown here is derived from an EMBL/GenBank/DDBJ whole genome shotgun (WGS) entry which is preliminary data.</text>
</comment>
<dbReference type="EMBL" id="BAAAQQ010000004">
    <property type="protein sequence ID" value="GAA2119817.1"/>
    <property type="molecule type" value="Genomic_DNA"/>
</dbReference>
<sequence length="112" mass="11679">MALILSVIATFLQAAPANAYRIDPAQMTIFLNKAETKTMAIGYGACTTVAGTFPWVWTKAVVPYCGLATVVAATAIDAGKCLRLYMMWNGAIVPGHYTCAISTSPGGGGGSW</sequence>
<name>A0ABN2Y080_9ACTN</name>